<sequence>MQLRYSLVPETFDSAGGWASAEWDLGGLLKISFPRDLNLSGTRSNMFICYIGSGLWSKLFLLGLIEWYLGPPHRSGTPPQPRLLRTVSLFGVEHSDDIYVCILLPPCLKRGQGYGFRVSRTVFALEPEELNP</sequence>
<dbReference type="AlphaFoldDB" id="A0A0K9Q3Q4"/>
<accession>A0A0K9Q3Q4</accession>
<comment type="caution">
    <text evidence="1">The sequence shown here is derived from an EMBL/GenBank/DDBJ whole genome shotgun (WGS) entry which is preliminary data.</text>
</comment>
<proteinExistence type="predicted"/>
<evidence type="ECO:0000313" key="1">
    <source>
        <dbReference type="EMBL" id="KMZ75122.1"/>
    </source>
</evidence>
<protein>
    <submittedName>
        <fullName evidence="1">Uncharacterized protein</fullName>
    </submittedName>
</protein>
<evidence type="ECO:0000313" key="2">
    <source>
        <dbReference type="Proteomes" id="UP000036987"/>
    </source>
</evidence>
<name>A0A0K9Q3Q4_ZOSMR</name>
<reference evidence="2" key="1">
    <citation type="journal article" date="2016" name="Nature">
        <title>The genome of the seagrass Zostera marina reveals angiosperm adaptation to the sea.</title>
        <authorList>
            <person name="Olsen J.L."/>
            <person name="Rouze P."/>
            <person name="Verhelst B."/>
            <person name="Lin Y.-C."/>
            <person name="Bayer T."/>
            <person name="Collen J."/>
            <person name="Dattolo E."/>
            <person name="De Paoli E."/>
            <person name="Dittami S."/>
            <person name="Maumus F."/>
            <person name="Michel G."/>
            <person name="Kersting A."/>
            <person name="Lauritano C."/>
            <person name="Lohaus R."/>
            <person name="Toepel M."/>
            <person name="Tonon T."/>
            <person name="Vanneste K."/>
            <person name="Amirebrahimi M."/>
            <person name="Brakel J."/>
            <person name="Bostroem C."/>
            <person name="Chovatia M."/>
            <person name="Grimwood J."/>
            <person name="Jenkins J.W."/>
            <person name="Jueterbock A."/>
            <person name="Mraz A."/>
            <person name="Stam W.T."/>
            <person name="Tice H."/>
            <person name="Bornberg-Bauer E."/>
            <person name="Green P.J."/>
            <person name="Pearson G.A."/>
            <person name="Procaccini G."/>
            <person name="Duarte C.M."/>
            <person name="Schmutz J."/>
            <person name="Reusch T.B.H."/>
            <person name="Van de Peer Y."/>
        </authorList>
    </citation>
    <scope>NUCLEOTIDE SEQUENCE [LARGE SCALE GENOMIC DNA]</scope>
    <source>
        <strain evidence="2">cv. Finnish</strain>
    </source>
</reference>
<dbReference type="EMBL" id="LFYR01000215">
    <property type="protein sequence ID" value="KMZ75122.1"/>
    <property type="molecule type" value="Genomic_DNA"/>
</dbReference>
<organism evidence="1 2">
    <name type="scientific">Zostera marina</name>
    <name type="common">Eelgrass</name>
    <dbReference type="NCBI Taxonomy" id="29655"/>
    <lineage>
        <taxon>Eukaryota</taxon>
        <taxon>Viridiplantae</taxon>
        <taxon>Streptophyta</taxon>
        <taxon>Embryophyta</taxon>
        <taxon>Tracheophyta</taxon>
        <taxon>Spermatophyta</taxon>
        <taxon>Magnoliopsida</taxon>
        <taxon>Liliopsida</taxon>
        <taxon>Zosteraceae</taxon>
        <taxon>Zostera</taxon>
    </lineage>
</organism>
<gene>
    <name evidence="1" type="ORF">ZOSMA_119G00280</name>
</gene>
<keyword evidence="2" id="KW-1185">Reference proteome</keyword>
<dbReference type="Proteomes" id="UP000036987">
    <property type="component" value="Unassembled WGS sequence"/>
</dbReference>